<dbReference type="GO" id="GO:0003677">
    <property type="term" value="F:DNA binding"/>
    <property type="evidence" value="ECO:0007669"/>
    <property type="project" value="UniProtKB-UniRule"/>
</dbReference>
<dbReference type="GeneID" id="87876247"/>
<keyword evidence="11" id="KW-1185">Reference proteome</keyword>
<evidence type="ECO:0000256" key="3">
    <source>
        <dbReference type="ARBA" id="ARBA00023125"/>
    </source>
</evidence>
<dbReference type="Proteomes" id="UP001285908">
    <property type="component" value="Unassembled WGS sequence"/>
</dbReference>
<evidence type="ECO:0000256" key="8">
    <source>
        <dbReference type="SAM" id="MobiDB-lite"/>
    </source>
</evidence>
<dbReference type="GO" id="GO:0000981">
    <property type="term" value="F:DNA-binding transcription factor activity, RNA polymerase II-specific"/>
    <property type="evidence" value="ECO:0007669"/>
    <property type="project" value="InterPro"/>
</dbReference>
<evidence type="ECO:0000256" key="6">
    <source>
        <dbReference type="PROSITE-ProRule" id="PRU00108"/>
    </source>
</evidence>
<evidence type="ECO:0000256" key="4">
    <source>
        <dbReference type="ARBA" id="ARBA00023155"/>
    </source>
</evidence>
<dbReference type="AlphaFoldDB" id="A0AAJ0IBG3"/>
<dbReference type="Pfam" id="PF00046">
    <property type="entry name" value="Homeodomain"/>
    <property type="match status" value="1"/>
</dbReference>
<evidence type="ECO:0000313" key="11">
    <source>
        <dbReference type="Proteomes" id="UP001285908"/>
    </source>
</evidence>
<name>A0AAJ0IBG3_9PEZI</name>
<evidence type="ECO:0000313" key="10">
    <source>
        <dbReference type="EMBL" id="KAK3496676.1"/>
    </source>
</evidence>
<dbReference type="PROSITE" id="PS50071">
    <property type="entry name" value="HOMEOBOX_2"/>
    <property type="match status" value="1"/>
</dbReference>
<comment type="subcellular location">
    <subcellularLocation>
        <location evidence="1 6 7">Nucleus</location>
    </subcellularLocation>
</comment>
<dbReference type="InterPro" id="IPR009057">
    <property type="entry name" value="Homeodomain-like_sf"/>
</dbReference>
<evidence type="ECO:0000256" key="5">
    <source>
        <dbReference type="ARBA" id="ARBA00023242"/>
    </source>
</evidence>
<dbReference type="InterPro" id="IPR001356">
    <property type="entry name" value="HD"/>
</dbReference>
<dbReference type="InterPro" id="IPR050720">
    <property type="entry name" value="Engrailed_Homeobox_TFs"/>
</dbReference>
<comment type="caution">
    <text evidence="10">The sequence shown here is derived from an EMBL/GenBank/DDBJ whole genome shotgun (WGS) entry which is preliminary data.</text>
</comment>
<feature type="compositionally biased region" description="Basic and acidic residues" evidence="8">
    <location>
        <begin position="190"/>
        <end position="216"/>
    </location>
</feature>
<comment type="similarity">
    <text evidence="2">Belongs to the engrailed homeobox family.</text>
</comment>
<evidence type="ECO:0000256" key="2">
    <source>
        <dbReference type="ARBA" id="ARBA00010896"/>
    </source>
</evidence>
<keyword evidence="3 6" id="KW-0238">DNA-binding</keyword>
<sequence length="724" mass="78292">MYKTPWRTPCLCCCLDPLLPVLIPVELATPHTAQITARLARQDSLPHFFSSFGRITNLPLAHLRGVDELGTMDPELLKYYQQQYYPGMGFAGPQHTQHHGPQYQVWSPNSYQWTVLQQQRAAMMVGPGSLHPSKQTEPKPRLAKDEVELLEREFAKNPKPNTSLKRELAEQMGVEVPRINNWFQNRRAKEKQMRKTAEFEAQQARERAESESKPSDDQDQGAVTEFYGLSNRHQPLGLSTASIGSEDGANNDQSDRQRPNLEQSDLALAGNASAAATQSNASPSGSDSDGFAPADYNTPHSSGPRGYGLVSHATPTTVSNSYGSASSHMQYSQPAPFPYGLNEPPRPVDGLPIATTMPQHDSLLGEANQFGSYTERTMFMHPSDGPFTSQMGGQDGTGNGTADHPMVRMSIEGAINSENMSPSSGTGSSPVIADLRLRSPPPPSDIASRRNLRRPAPLGPLSLRTDCVGNGPKTGMDVAPRRMDNARTIRRMSSATGSLTGRIQKSLALNSGGPRSPFPIDRKKEALLQGIQNVQPPPIMASLNSAMSPMTNGGSDDEQAYTFGSCGAVSGMSSMPPFKSEAGIKTPPGTPGLGVHFRDPFAYSAPADNAWGYVSSDEPLPTPGLCSNGGSELDYSMAPQQQLSGYVTSQPVTPSFAAAIGPTYNNVYGTNGGSHLARNTEYTFPESYQPESSSRCSPAGQLRTKQQQFQFAQNVTPQDFSHEK</sequence>
<dbReference type="PANTHER" id="PTHR24341:SF6">
    <property type="entry name" value="HOMEOBOX PROTEIN INVECTED"/>
    <property type="match status" value="1"/>
</dbReference>
<keyword evidence="5 6" id="KW-0539">Nucleus</keyword>
<keyword evidence="4 6" id="KW-0371">Homeobox</keyword>
<evidence type="ECO:0000256" key="1">
    <source>
        <dbReference type="ARBA" id="ARBA00004123"/>
    </source>
</evidence>
<proteinExistence type="inferred from homology"/>
<dbReference type="SMART" id="SM00389">
    <property type="entry name" value="HOX"/>
    <property type="match status" value="1"/>
</dbReference>
<feature type="region of interest" description="Disordered" evidence="8">
    <location>
        <begin position="271"/>
        <end position="336"/>
    </location>
</feature>
<gene>
    <name evidence="10" type="ORF">B0T23DRAFT_401935</name>
</gene>
<organism evidence="10 11">
    <name type="scientific">Neurospora hispaniola</name>
    <dbReference type="NCBI Taxonomy" id="588809"/>
    <lineage>
        <taxon>Eukaryota</taxon>
        <taxon>Fungi</taxon>
        <taxon>Dikarya</taxon>
        <taxon>Ascomycota</taxon>
        <taxon>Pezizomycotina</taxon>
        <taxon>Sordariomycetes</taxon>
        <taxon>Sordariomycetidae</taxon>
        <taxon>Sordariales</taxon>
        <taxon>Sordariaceae</taxon>
        <taxon>Neurospora</taxon>
    </lineage>
</organism>
<dbReference type="PANTHER" id="PTHR24341">
    <property type="entry name" value="HOMEOBOX PROTEIN ENGRAILED"/>
    <property type="match status" value="1"/>
</dbReference>
<dbReference type="Gene3D" id="1.10.10.60">
    <property type="entry name" value="Homeodomain-like"/>
    <property type="match status" value="1"/>
</dbReference>
<feature type="DNA-binding region" description="Homeobox" evidence="6">
    <location>
        <begin position="135"/>
        <end position="194"/>
    </location>
</feature>
<feature type="compositionally biased region" description="Polar residues" evidence="8">
    <location>
        <begin position="416"/>
        <end position="429"/>
    </location>
</feature>
<dbReference type="EMBL" id="JAULSX010000002">
    <property type="protein sequence ID" value="KAK3496676.1"/>
    <property type="molecule type" value="Genomic_DNA"/>
</dbReference>
<evidence type="ECO:0000256" key="7">
    <source>
        <dbReference type="RuleBase" id="RU000682"/>
    </source>
</evidence>
<protein>
    <recommendedName>
        <fullName evidence="9">Homeobox domain-containing protein</fullName>
    </recommendedName>
</protein>
<dbReference type="GO" id="GO:0016586">
    <property type="term" value="C:RSC-type complex"/>
    <property type="evidence" value="ECO:0007669"/>
    <property type="project" value="TreeGrafter"/>
</dbReference>
<feature type="compositionally biased region" description="Polar residues" evidence="8">
    <location>
        <begin position="231"/>
        <end position="252"/>
    </location>
</feature>
<accession>A0AAJ0IBG3</accession>
<feature type="region of interest" description="Disordered" evidence="8">
    <location>
        <begin position="685"/>
        <end position="706"/>
    </location>
</feature>
<feature type="region of interest" description="Disordered" evidence="8">
    <location>
        <begin position="416"/>
        <end position="479"/>
    </location>
</feature>
<feature type="domain" description="Homeobox" evidence="9">
    <location>
        <begin position="133"/>
        <end position="193"/>
    </location>
</feature>
<reference evidence="10 11" key="1">
    <citation type="journal article" date="2023" name="Mol. Phylogenet. Evol.">
        <title>Genome-scale phylogeny and comparative genomics of the fungal order Sordariales.</title>
        <authorList>
            <person name="Hensen N."/>
            <person name="Bonometti L."/>
            <person name="Westerberg I."/>
            <person name="Brannstrom I.O."/>
            <person name="Guillou S."/>
            <person name="Cros-Aarteil S."/>
            <person name="Calhoun S."/>
            <person name="Haridas S."/>
            <person name="Kuo A."/>
            <person name="Mondo S."/>
            <person name="Pangilinan J."/>
            <person name="Riley R."/>
            <person name="LaButti K."/>
            <person name="Andreopoulos B."/>
            <person name="Lipzen A."/>
            <person name="Chen C."/>
            <person name="Yan M."/>
            <person name="Daum C."/>
            <person name="Ng V."/>
            <person name="Clum A."/>
            <person name="Steindorff A."/>
            <person name="Ohm R.A."/>
            <person name="Martin F."/>
            <person name="Silar P."/>
            <person name="Natvig D.O."/>
            <person name="Lalanne C."/>
            <person name="Gautier V."/>
            <person name="Ament-Velasquez S.L."/>
            <person name="Kruys A."/>
            <person name="Hutchinson M.I."/>
            <person name="Powell A.J."/>
            <person name="Barry K."/>
            <person name="Miller A.N."/>
            <person name="Grigoriev I.V."/>
            <person name="Debuchy R."/>
            <person name="Gladieux P."/>
            <person name="Hiltunen Thoren M."/>
            <person name="Johannesson H."/>
        </authorList>
    </citation>
    <scope>NUCLEOTIDE SEQUENCE [LARGE SCALE GENOMIC DNA]</scope>
    <source>
        <strain evidence="10 11">FGSC 10403</strain>
    </source>
</reference>
<dbReference type="SUPFAM" id="SSF46689">
    <property type="entry name" value="Homeodomain-like"/>
    <property type="match status" value="1"/>
</dbReference>
<feature type="region of interest" description="Disordered" evidence="8">
    <location>
        <begin position="187"/>
        <end position="258"/>
    </location>
</feature>
<evidence type="ECO:0000259" key="9">
    <source>
        <dbReference type="PROSITE" id="PS50071"/>
    </source>
</evidence>
<feature type="compositionally biased region" description="Low complexity" evidence="8">
    <location>
        <begin position="271"/>
        <end position="284"/>
    </location>
</feature>
<dbReference type="RefSeq" id="XP_062694940.1">
    <property type="nucleotide sequence ID" value="XM_062838625.1"/>
</dbReference>
<dbReference type="InterPro" id="IPR017970">
    <property type="entry name" value="Homeobox_CS"/>
</dbReference>
<dbReference type="PROSITE" id="PS00027">
    <property type="entry name" value="HOMEOBOX_1"/>
    <property type="match status" value="1"/>
</dbReference>
<dbReference type="CDD" id="cd00086">
    <property type="entry name" value="homeodomain"/>
    <property type="match status" value="1"/>
</dbReference>
<feature type="compositionally biased region" description="Polar residues" evidence="8">
    <location>
        <begin position="313"/>
        <end position="333"/>
    </location>
</feature>